<evidence type="ECO:0000313" key="12">
    <source>
        <dbReference type="EMBL" id="USR91989.1"/>
    </source>
</evidence>
<evidence type="ECO:0000259" key="11">
    <source>
        <dbReference type="PROSITE" id="PS50125"/>
    </source>
</evidence>
<dbReference type="SUPFAM" id="SSF55073">
    <property type="entry name" value="Nucleotide cyclase"/>
    <property type="match status" value="1"/>
</dbReference>
<dbReference type="RefSeq" id="WP_252664068.1">
    <property type="nucleotide sequence ID" value="NZ_CP098611.1"/>
</dbReference>
<evidence type="ECO:0000256" key="7">
    <source>
        <dbReference type="RuleBase" id="RU000405"/>
    </source>
</evidence>
<dbReference type="Proteomes" id="UP001056708">
    <property type="component" value="Chromosome"/>
</dbReference>
<dbReference type="PROSITE" id="PS50125">
    <property type="entry name" value="GUANYLATE_CYCLASE_2"/>
    <property type="match status" value="1"/>
</dbReference>
<evidence type="ECO:0000256" key="4">
    <source>
        <dbReference type="ARBA" id="ARBA00022989"/>
    </source>
</evidence>
<feature type="domain" description="PAS" evidence="9">
    <location>
        <begin position="498"/>
        <end position="568"/>
    </location>
</feature>
<dbReference type="Pfam" id="PF08448">
    <property type="entry name" value="PAS_4"/>
    <property type="match status" value="1"/>
</dbReference>
<keyword evidence="5" id="KW-0472">Membrane</keyword>
<dbReference type="InterPro" id="IPR035965">
    <property type="entry name" value="PAS-like_dom_sf"/>
</dbReference>
<dbReference type="Gene3D" id="3.30.450.20">
    <property type="entry name" value="PAS domain"/>
    <property type="match status" value="5"/>
</dbReference>
<evidence type="ECO:0000313" key="13">
    <source>
        <dbReference type="Proteomes" id="UP001056708"/>
    </source>
</evidence>
<evidence type="ECO:0000256" key="5">
    <source>
        <dbReference type="ARBA" id="ARBA00023136"/>
    </source>
</evidence>
<dbReference type="Pfam" id="PF00211">
    <property type="entry name" value="Guanylate_cyc"/>
    <property type="match status" value="1"/>
</dbReference>
<feature type="domain" description="PAC" evidence="10">
    <location>
        <begin position="699"/>
        <end position="751"/>
    </location>
</feature>
<evidence type="ECO:0000256" key="3">
    <source>
        <dbReference type="ARBA" id="ARBA00022741"/>
    </source>
</evidence>
<feature type="domain" description="Guanylate cyclase" evidence="11">
    <location>
        <begin position="787"/>
        <end position="914"/>
    </location>
</feature>
<comment type="similarity">
    <text evidence="7">Belongs to the adenylyl cyclase class-4/guanylyl cyclase family.</text>
</comment>
<dbReference type="CDD" id="cd00130">
    <property type="entry name" value="PAS"/>
    <property type="match status" value="2"/>
</dbReference>
<dbReference type="InterPro" id="IPR013656">
    <property type="entry name" value="PAS_4"/>
</dbReference>
<gene>
    <name evidence="12" type="ORF">NEA10_04490</name>
</gene>
<keyword evidence="4" id="KW-1133">Transmembrane helix</keyword>
<dbReference type="PROSITE" id="PS50112">
    <property type="entry name" value="PAS"/>
    <property type="match status" value="3"/>
</dbReference>
<keyword evidence="8" id="KW-0175">Coiled coil</keyword>
<dbReference type="PROSITE" id="PS50113">
    <property type="entry name" value="PAC"/>
    <property type="match status" value="2"/>
</dbReference>
<keyword evidence="2" id="KW-0812">Transmembrane</keyword>
<dbReference type="InterPro" id="IPR000700">
    <property type="entry name" value="PAS-assoc_C"/>
</dbReference>
<name>A0ABY5AUS9_9CYAN</name>
<evidence type="ECO:0000256" key="8">
    <source>
        <dbReference type="SAM" id="Coils"/>
    </source>
</evidence>
<feature type="domain" description="PAC" evidence="10">
    <location>
        <begin position="405"/>
        <end position="458"/>
    </location>
</feature>
<dbReference type="InterPro" id="IPR018297">
    <property type="entry name" value="A/G_cyclase_CS"/>
</dbReference>
<evidence type="ECO:0000256" key="6">
    <source>
        <dbReference type="ARBA" id="ARBA00023239"/>
    </source>
</evidence>
<dbReference type="InterPro" id="IPR001054">
    <property type="entry name" value="A/G_cyclase"/>
</dbReference>
<dbReference type="SUPFAM" id="SSF55785">
    <property type="entry name" value="PYP-like sensor domain (PAS domain)"/>
    <property type="match status" value="5"/>
</dbReference>
<dbReference type="NCBIfam" id="TIGR00229">
    <property type="entry name" value="sensory_box"/>
    <property type="match status" value="3"/>
</dbReference>
<dbReference type="PROSITE" id="PS00452">
    <property type="entry name" value="GUANYLATE_CYCLASE_1"/>
    <property type="match status" value="1"/>
</dbReference>
<dbReference type="Gene3D" id="3.30.70.1230">
    <property type="entry name" value="Nucleotide cyclase"/>
    <property type="match status" value="1"/>
</dbReference>
<evidence type="ECO:0000259" key="9">
    <source>
        <dbReference type="PROSITE" id="PS50112"/>
    </source>
</evidence>
<keyword evidence="13" id="KW-1185">Reference proteome</keyword>
<organism evidence="12 13">
    <name type="scientific">Phormidium yuhuli AB48</name>
    <dbReference type="NCBI Taxonomy" id="2940671"/>
    <lineage>
        <taxon>Bacteria</taxon>
        <taxon>Bacillati</taxon>
        <taxon>Cyanobacteriota</taxon>
        <taxon>Cyanophyceae</taxon>
        <taxon>Oscillatoriophycideae</taxon>
        <taxon>Oscillatoriales</taxon>
        <taxon>Oscillatoriaceae</taxon>
        <taxon>Phormidium</taxon>
        <taxon>Phormidium yuhuli</taxon>
    </lineage>
</organism>
<feature type="coiled-coil region" evidence="8">
    <location>
        <begin position="12"/>
        <end position="39"/>
    </location>
</feature>
<dbReference type="PANTHER" id="PTHR11920:SF335">
    <property type="entry name" value="GUANYLATE CYCLASE"/>
    <property type="match status" value="1"/>
</dbReference>
<feature type="coiled-coil region" evidence="8">
    <location>
        <begin position="446"/>
        <end position="508"/>
    </location>
</feature>
<dbReference type="InterPro" id="IPR000014">
    <property type="entry name" value="PAS"/>
</dbReference>
<reference evidence="12" key="1">
    <citation type="submission" date="2022-06" db="EMBL/GenBank/DDBJ databases">
        <title>Genome sequence of Phormidium yuhuli AB48 isolated from an industrial photobioreactor environment.</title>
        <authorList>
            <person name="Qiu Y."/>
            <person name="Noonan A.J.C."/>
            <person name="Dofher K."/>
            <person name="Koch M."/>
            <person name="Kieft B."/>
            <person name="Lin X."/>
            <person name="Ziels R.M."/>
            <person name="Hallam S.J."/>
        </authorList>
    </citation>
    <scope>NUCLEOTIDE SEQUENCE</scope>
    <source>
        <strain evidence="12">AB48</strain>
    </source>
</reference>
<keyword evidence="6 7" id="KW-0456">Lyase</keyword>
<protein>
    <submittedName>
        <fullName evidence="12">PAS domain S-box protein</fullName>
    </submittedName>
</protein>
<dbReference type="Pfam" id="PF13426">
    <property type="entry name" value="PAS_9"/>
    <property type="match status" value="3"/>
</dbReference>
<dbReference type="CDD" id="cd07302">
    <property type="entry name" value="CHD"/>
    <property type="match status" value="1"/>
</dbReference>
<keyword evidence="3" id="KW-0547">Nucleotide-binding</keyword>
<dbReference type="InterPro" id="IPR029787">
    <property type="entry name" value="Nucleotide_cyclase"/>
</dbReference>
<dbReference type="InterPro" id="IPR050401">
    <property type="entry name" value="Cyclic_nucleotide_synthase"/>
</dbReference>
<dbReference type="PANTHER" id="PTHR11920">
    <property type="entry name" value="GUANYLYL CYCLASE"/>
    <property type="match status" value="1"/>
</dbReference>
<dbReference type="EMBL" id="CP098611">
    <property type="protein sequence ID" value="USR91989.1"/>
    <property type="molecule type" value="Genomic_DNA"/>
</dbReference>
<evidence type="ECO:0000256" key="2">
    <source>
        <dbReference type="ARBA" id="ARBA00022692"/>
    </source>
</evidence>
<dbReference type="SMART" id="SM00044">
    <property type="entry name" value="CYCc"/>
    <property type="match status" value="1"/>
</dbReference>
<proteinExistence type="inferred from homology"/>
<accession>A0ABY5AUS9</accession>
<dbReference type="SMART" id="SM00086">
    <property type="entry name" value="PAC"/>
    <property type="match status" value="3"/>
</dbReference>
<feature type="domain" description="PAS" evidence="9">
    <location>
        <begin position="624"/>
        <end position="665"/>
    </location>
</feature>
<dbReference type="InterPro" id="IPR001610">
    <property type="entry name" value="PAC"/>
</dbReference>
<dbReference type="SMART" id="SM00091">
    <property type="entry name" value="PAS"/>
    <property type="match status" value="5"/>
</dbReference>
<sequence length="964" mass="109915">MTFSPVQRRNVMRDEDKSKEQLIQELAHLRQRVEALETRQQEVQPEPELSLLTDGTLQLQLEERTAALVEANDQLIAEIVKHTRAEQALRSAKDQLEAVLDAVPGVVSWISRDLRYLGVNRQLAQMFEAEPENFVGKDIGFLRASHDFQDFMKSFFESNADDATCEVLTRVHGELRDFLIVAQKYDGDRAAFTVGIDITERRQAENDLRAARDQLQAILEAVPGMVSWISCDLRYLGVNRHLAQTYNLPPEAFVDQEIGFLQTSDLFQGFLEEFFASEVTERCEEITAKVYGQTHSYLIAAQKYDEGRAAFTVGIDITERHRAVQALQEAEAKYRDLFENAVEGIYQISPNGTYLNANPALARIYGYESAQSLINNLSCGDRLLYVDIQQRQQFLEILHQQGRVIGFEQEIYRQDGSIVWISENARLAWDNEENHLLYYEGTVEDITERKRAEAALQKANEELESRVEERTAALRQSNERLMLEIGERQRIEAALRKSEAELRALFEAMTDTIAVFDAQGRYVKVVSTNSEVLYSPKEDRTGKSVYEVLPPTQASIFVSHIQRALNRGQTVNLEYNLEVEDPSNGEMTEVWFAATVSPLPDNCVIWVARNITERRRVLNALQEAEEKYRSIFENAAEGIYQTTPQGQYVSANPALIQMYGYDSLEDLKANVQDVSQDLYVNSNRRLEFISRLENEGSIVEFELQVHCKDGSIIWTSENARTVRDDKGRILYYEGTVQEITKRKLAEEALRVEQEKSESLLLNVLPRKIAEQLKQDQTSIAERFEEATIMFADLVDFTTVSAQMPPSKLVAILNEIFSTFDQLALAYQLEKIKTIGDAYMVAGGLPMPMEDHAVAIAEMALEMQWAIDEFNREHNLGFQLRIGINTGPVVAGVIGIRKFAYDLWGDTVNVASRMESQGQAGNIQVTQTTYEMLRERYILEPRGLLDIKGRGEMMTYWLCDRRGEV</sequence>
<evidence type="ECO:0000256" key="1">
    <source>
        <dbReference type="ARBA" id="ARBA00004370"/>
    </source>
</evidence>
<comment type="subcellular location">
    <subcellularLocation>
        <location evidence="1">Membrane</location>
    </subcellularLocation>
</comment>
<evidence type="ECO:0000259" key="10">
    <source>
        <dbReference type="PROSITE" id="PS50113"/>
    </source>
</evidence>
<feature type="domain" description="PAS" evidence="9">
    <location>
        <begin position="330"/>
        <end position="371"/>
    </location>
</feature>